<dbReference type="InterPro" id="IPR029063">
    <property type="entry name" value="SAM-dependent_MTases_sf"/>
</dbReference>
<gene>
    <name evidence="2" type="ORF">CKO31_12320</name>
</gene>
<dbReference type="GO" id="GO:0008168">
    <property type="term" value="F:methyltransferase activity"/>
    <property type="evidence" value="ECO:0007669"/>
    <property type="project" value="UniProtKB-KW"/>
</dbReference>
<evidence type="ECO:0000259" key="1">
    <source>
        <dbReference type="Pfam" id="PF13649"/>
    </source>
</evidence>
<keyword evidence="2" id="KW-0808">Transferase</keyword>
<organism evidence="2 3">
    <name type="scientific">Thiohalocapsa halophila</name>
    <dbReference type="NCBI Taxonomy" id="69359"/>
    <lineage>
        <taxon>Bacteria</taxon>
        <taxon>Pseudomonadati</taxon>
        <taxon>Pseudomonadota</taxon>
        <taxon>Gammaproteobacteria</taxon>
        <taxon>Chromatiales</taxon>
        <taxon>Chromatiaceae</taxon>
        <taxon>Thiohalocapsa</taxon>
    </lineage>
</organism>
<dbReference type="EMBL" id="NRRV01000027">
    <property type="protein sequence ID" value="MBK1631513.1"/>
    <property type="molecule type" value="Genomic_DNA"/>
</dbReference>
<dbReference type="Proteomes" id="UP000748752">
    <property type="component" value="Unassembled WGS sequence"/>
</dbReference>
<name>A0ABS1CIH6_9GAMM</name>
<reference evidence="2 3" key="1">
    <citation type="journal article" date="2020" name="Microorganisms">
        <title>Osmotic Adaptation and Compatible Solute Biosynthesis of Phototrophic Bacteria as Revealed from Genome Analyses.</title>
        <authorList>
            <person name="Imhoff J.F."/>
            <person name="Rahn T."/>
            <person name="Kunzel S."/>
            <person name="Keller A."/>
            <person name="Neulinger S.C."/>
        </authorList>
    </citation>
    <scope>NUCLEOTIDE SEQUENCE [LARGE SCALE GENOMIC DNA]</scope>
    <source>
        <strain evidence="2 3">DSM 6210</strain>
    </source>
</reference>
<accession>A0ABS1CIH6</accession>
<feature type="domain" description="Methyltransferase" evidence="1">
    <location>
        <begin position="68"/>
        <end position="160"/>
    </location>
</feature>
<dbReference type="GO" id="GO:0032259">
    <property type="term" value="P:methylation"/>
    <property type="evidence" value="ECO:0007669"/>
    <property type="project" value="UniProtKB-KW"/>
</dbReference>
<keyword evidence="3" id="KW-1185">Reference proteome</keyword>
<sequence>MRESVQTRPSDQLTTAGAVAAEAPDFEAIKQRQRATWASGDYAIIGTTLQGVGEALAENIDLRAGERVLDVAAGNGNATLASARRFAAVTGVDYVPQLLDKAAARAEAEGLDVELRVADAEALPFSDASFDVALSIFGAMFAPDQTRAAGELLRVVRPGGRIGLAAWTPEGFIGALLRTVSQYVQPPAGLRPPTLWGEAEHLHALFGDGAADIRCARRTFNFRYRSADHWIEVFRSYYGPLHMAFDALDGDGRSRLHADLVELLEARNIGGDSLVVPGDYLEAVIARADRAAS</sequence>
<dbReference type="PANTHER" id="PTHR44068:SF11">
    <property type="entry name" value="GERANYL DIPHOSPHATE 2-C-METHYLTRANSFERASE"/>
    <property type="match status" value="1"/>
</dbReference>
<evidence type="ECO:0000313" key="2">
    <source>
        <dbReference type="EMBL" id="MBK1631513.1"/>
    </source>
</evidence>
<dbReference type="PANTHER" id="PTHR44068">
    <property type="entry name" value="ZGC:194242"/>
    <property type="match status" value="1"/>
</dbReference>
<dbReference type="InterPro" id="IPR050447">
    <property type="entry name" value="Erg6_SMT_methyltransf"/>
</dbReference>
<dbReference type="SUPFAM" id="SSF53335">
    <property type="entry name" value="S-adenosyl-L-methionine-dependent methyltransferases"/>
    <property type="match status" value="1"/>
</dbReference>
<keyword evidence="2" id="KW-0489">Methyltransferase</keyword>
<dbReference type="InterPro" id="IPR041698">
    <property type="entry name" value="Methyltransf_25"/>
</dbReference>
<proteinExistence type="predicted"/>
<evidence type="ECO:0000313" key="3">
    <source>
        <dbReference type="Proteomes" id="UP000748752"/>
    </source>
</evidence>
<protein>
    <submittedName>
        <fullName evidence="2">SAM-dependent methyltransferase</fullName>
    </submittedName>
</protein>
<comment type="caution">
    <text evidence="2">The sequence shown here is derived from an EMBL/GenBank/DDBJ whole genome shotgun (WGS) entry which is preliminary data.</text>
</comment>
<dbReference type="Pfam" id="PF13649">
    <property type="entry name" value="Methyltransf_25"/>
    <property type="match status" value="1"/>
</dbReference>
<dbReference type="RefSeq" id="WP_200237868.1">
    <property type="nucleotide sequence ID" value="NZ_NRRV01000027.1"/>
</dbReference>
<dbReference type="CDD" id="cd02440">
    <property type="entry name" value="AdoMet_MTases"/>
    <property type="match status" value="1"/>
</dbReference>
<dbReference type="Gene3D" id="3.40.50.150">
    <property type="entry name" value="Vaccinia Virus protein VP39"/>
    <property type="match status" value="1"/>
</dbReference>